<feature type="coiled-coil region" evidence="1">
    <location>
        <begin position="134"/>
        <end position="195"/>
    </location>
</feature>
<dbReference type="Proteomes" id="UP001064106">
    <property type="component" value="Unassembled WGS sequence"/>
</dbReference>
<keyword evidence="1" id="KW-0175">Coiled coil</keyword>
<organism evidence="4 5">
    <name type="scientific">Alloalcanivorax balearicus MACL04</name>
    <dbReference type="NCBI Taxonomy" id="1177182"/>
    <lineage>
        <taxon>Bacteria</taxon>
        <taxon>Pseudomonadati</taxon>
        <taxon>Pseudomonadota</taxon>
        <taxon>Gammaproteobacteria</taxon>
        <taxon>Oceanospirillales</taxon>
        <taxon>Alcanivoracaceae</taxon>
        <taxon>Alloalcanivorax</taxon>
    </lineage>
</organism>
<evidence type="ECO:0000256" key="1">
    <source>
        <dbReference type="SAM" id="Coils"/>
    </source>
</evidence>
<dbReference type="PANTHER" id="PTHR33055">
    <property type="entry name" value="TRANSPOSASE FOR INSERTION SEQUENCE ELEMENT IS1111A"/>
    <property type="match status" value="1"/>
</dbReference>
<name>A0ABT2QZY8_9GAMM</name>
<dbReference type="Pfam" id="PF01548">
    <property type="entry name" value="DEDD_Tnp_IS110"/>
    <property type="match status" value="1"/>
</dbReference>
<feature type="domain" description="Transposase IS116/IS110/IS902 C-terminal" evidence="3">
    <location>
        <begin position="204"/>
        <end position="287"/>
    </location>
</feature>
<dbReference type="RefSeq" id="WP_262460661.1">
    <property type="nucleotide sequence ID" value="NZ_ARXS01000012.1"/>
</dbReference>
<dbReference type="NCBIfam" id="NF033542">
    <property type="entry name" value="transpos_IS110"/>
    <property type="match status" value="1"/>
</dbReference>
<gene>
    <name evidence="4" type="ORF">MA04_02366</name>
</gene>
<dbReference type="InterPro" id="IPR002525">
    <property type="entry name" value="Transp_IS110-like_N"/>
</dbReference>
<dbReference type="InterPro" id="IPR047650">
    <property type="entry name" value="Transpos_IS110"/>
</dbReference>
<evidence type="ECO:0000313" key="4">
    <source>
        <dbReference type="EMBL" id="MCU5783066.1"/>
    </source>
</evidence>
<sequence length="293" mass="33185">MENVGIDVSKAKLDVLWLRDPQRNKIKTRVFRNHAREMPALIRWLQEKTGAPPQAVRVVLESTSVYHETVAYALHEAGFVVIVANPKWVHHFAKSEGQTHKTDKQDSGVLARYGLEKGDRLSRWQPEPEEIRHLRGLLGRLRALEKDRDREQHRLEKALATTTPARVTASIRDMITALEAEIRRLKDDIDDHIDGHPHLKRERALLESIPAIGEASSRVLLCSYHSRTFGSARQWAAFVGLVPRHRQSGTSVDKPSRIGRGSAGLLRKTLYMSGVTAQTYTPEVRALKQRMAA</sequence>
<accession>A0ABT2QZY8</accession>
<reference evidence="4" key="1">
    <citation type="submission" date="2012-09" db="EMBL/GenBank/DDBJ databases">
        <title>Genome Sequence of alkane-degrading Bacterium Alcanivorax balearicus MACL04.</title>
        <authorList>
            <person name="Lai Q."/>
            <person name="Shao Z."/>
        </authorList>
    </citation>
    <scope>NUCLEOTIDE SEQUENCE</scope>
    <source>
        <strain evidence="4">MACL04</strain>
    </source>
</reference>
<evidence type="ECO:0000259" key="2">
    <source>
        <dbReference type="Pfam" id="PF01548"/>
    </source>
</evidence>
<feature type="domain" description="Transposase IS110-like N-terminal" evidence="2">
    <location>
        <begin position="4"/>
        <end position="164"/>
    </location>
</feature>
<evidence type="ECO:0000259" key="3">
    <source>
        <dbReference type="Pfam" id="PF02371"/>
    </source>
</evidence>
<keyword evidence="5" id="KW-1185">Reference proteome</keyword>
<dbReference type="EMBL" id="ARXS01000012">
    <property type="protein sequence ID" value="MCU5783066.1"/>
    <property type="molecule type" value="Genomic_DNA"/>
</dbReference>
<proteinExistence type="predicted"/>
<protein>
    <submittedName>
        <fullName evidence="4">Transposase IS116/IS110/IS902 family protein</fullName>
    </submittedName>
</protein>
<dbReference type="Pfam" id="PF02371">
    <property type="entry name" value="Transposase_20"/>
    <property type="match status" value="1"/>
</dbReference>
<dbReference type="InterPro" id="IPR003346">
    <property type="entry name" value="Transposase_20"/>
</dbReference>
<comment type="caution">
    <text evidence="4">The sequence shown here is derived from an EMBL/GenBank/DDBJ whole genome shotgun (WGS) entry which is preliminary data.</text>
</comment>
<evidence type="ECO:0000313" key="5">
    <source>
        <dbReference type="Proteomes" id="UP001064106"/>
    </source>
</evidence>
<dbReference type="PANTHER" id="PTHR33055:SF3">
    <property type="entry name" value="PUTATIVE TRANSPOSASE FOR IS117-RELATED"/>
    <property type="match status" value="1"/>
</dbReference>